<organism evidence="1 2">
    <name type="scientific">Streptomyces olindensis</name>
    <dbReference type="NCBI Taxonomy" id="358823"/>
    <lineage>
        <taxon>Bacteria</taxon>
        <taxon>Bacillati</taxon>
        <taxon>Actinomycetota</taxon>
        <taxon>Actinomycetes</taxon>
        <taxon>Kitasatosporales</taxon>
        <taxon>Streptomycetaceae</taxon>
        <taxon>Streptomyces</taxon>
    </lineage>
</organism>
<name>A0ABV2Y0W3_9ACTN</name>
<proteinExistence type="predicted"/>
<dbReference type="RefSeq" id="WP_359791093.1">
    <property type="nucleotide sequence ID" value="NZ_JBEYBN010000041.1"/>
</dbReference>
<gene>
    <name evidence="1" type="ORF">ABZ568_25960</name>
</gene>
<keyword evidence="2" id="KW-1185">Reference proteome</keyword>
<sequence length="198" mass="21672">MVALAVQYGHLRTPLTLDTTTASGYATRSRSGIHDLIDIETALATAETAADLHERHPHGEGVSGPAARHALRQAATTHRFEGTTITPAFARKFLARDGAVLYDNPHALLLCRYDSATALCERGTHTHTPALDRRVAGCPNMLRTDQHAAQLRHRADHLTHQAEHLPDSIAERLHTAAARLRHHVDTHDATRITPEPTS</sequence>
<dbReference type="EMBL" id="JBEYBN010000041">
    <property type="protein sequence ID" value="MEU2269785.1"/>
    <property type="molecule type" value="Genomic_DNA"/>
</dbReference>
<dbReference type="Proteomes" id="UP001550603">
    <property type="component" value="Unassembled WGS sequence"/>
</dbReference>
<evidence type="ECO:0000313" key="1">
    <source>
        <dbReference type="EMBL" id="MEU2269785.1"/>
    </source>
</evidence>
<accession>A0ABV2Y0W3</accession>
<reference evidence="1 2" key="1">
    <citation type="submission" date="2024-06" db="EMBL/GenBank/DDBJ databases">
        <title>The Natural Products Discovery Center: Release of the First 8490 Sequenced Strains for Exploring Actinobacteria Biosynthetic Diversity.</title>
        <authorList>
            <person name="Kalkreuter E."/>
            <person name="Kautsar S.A."/>
            <person name="Yang D."/>
            <person name="Bader C.D."/>
            <person name="Teijaro C.N."/>
            <person name="Fluegel L."/>
            <person name="Davis C.M."/>
            <person name="Simpson J.R."/>
            <person name="Lauterbach L."/>
            <person name="Steele A.D."/>
            <person name="Gui C."/>
            <person name="Meng S."/>
            <person name="Li G."/>
            <person name="Viehrig K."/>
            <person name="Ye F."/>
            <person name="Su P."/>
            <person name="Kiefer A.F."/>
            <person name="Nichols A."/>
            <person name="Cepeda A.J."/>
            <person name="Yan W."/>
            <person name="Fan B."/>
            <person name="Jiang Y."/>
            <person name="Adhikari A."/>
            <person name="Zheng C.-J."/>
            <person name="Schuster L."/>
            <person name="Cowan T.M."/>
            <person name="Smanski M.J."/>
            <person name="Chevrette M.G."/>
            <person name="De Carvalho L.P.S."/>
            <person name="Shen B."/>
        </authorList>
    </citation>
    <scope>NUCLEOTIDE SEQUENCE [LARGE SCALE GENOMIC DNA]</scope>
    <source>
        <strain evidence="1 2">NPDC019583</strain>
    </source>
</reference>
<evidence type="ECO:0000313" key="2">
    <source>
        <dbReference type="Proteomes" id="UP001550603"/>
    </source>
</evidence>
<comment type="caution">
    <text evidence="1">The sequence shown here is derived from an EMBL/GenBank/DDBJ whole genome shotgun (WGS) entry which is preliminary data.</text>
</comment>
<protein>
    <submittedName>
        <fullName evidence="1">Uncharacterized protein</fullName>
    </submittedName>
</protein>